<feature type="compositionally biased region" description="Basic and acidic residues" evidence="1">
    <location>
        <begin position="43"/>
        <end position="63"/>
    </location>
</feature>
<keyword evidence="3" id="KW-1185">Reference proteome</keyword>
<dbReference type="EMBL" id="AGNL01044782">
    <property type="protein sequence ID" value="EJK49451.1"/>
    <property type="molecule type" value="Genomic_DNA"/>
</dbReference>
<comment type="caution">
    <text evidence="2">The sequence shown here is derived from an EMBL/GenBank/DDBJ whole genome shotgun (WGS) entry which is preliminary data.</text>
</comment>
<proteinExistence type="predicted"/>
<feature type="compositionally biased region" description="Basic residues" evidence="1">
    <location>
        <begin position="137"/>
        <end position="151"/>
    </location>
</feature>
<feature type="compositionally biased region" description="Low complexity" evidence="1">
    <location>
        <begin position="73"/>
        <end position="82"/>
    </location>
</feature>
<evidence type="ECO:0000313" key="2">
    <source>
        <dbReference type="EMBL" id="EJK49451.1"/>
    </source>
</evidence>
<feature type="region of interest" description="Disordered" evidence="1">
    <location>
        <begin position="404"/>
        <end position="423"/>
    </location>
</feature>
<protein>
    <submittedName>
        <fullName evidence="2">Uncharacterized protein</fullName>
    </submittedName>
</protein>
<accession>K0RKK9</accession>
<evidence type="ECO:0000313" key="3">
    <source>
        <dbReference type="Proteomes" id="UP000266841"/>
    </source>
</evidence>
<dbReference type="AlphaFoldDB" id="K0RKK9"/>
<feature type="region of interest" description="Disordered" evidence="1">
    <location>
        <begin position="295"/>
        <end position="397"/>
    </location>
</feature>
<dbReference type="Proteomes" id="UP000266841">
    <property type="component" value="Unassembled WGS sequence"/>
</dbReference>
<reference evidence="2 3" key="1">
    <citation type="journal article" date="2012" name="Genome Biol.">
        <title>Genome and low-iron response of an oceanic diatom adapted to chronic iron limitation.</title>
        <authorList>
            <person name="Lommer M."/>
            <person name="Specht M."/>
            <person name="Roy A.S."/>
            <person name="Kraemer L."/>
            <person name="Andreson R."/>
            <person name="Gutowska M.A."/>
            <person name="Wolf J."/>
            <person name="Bergner S.V."/>
            <person name="Schilhabel M.B."/>
            <person name="Klostermeier U.C."/>
            <person name="Beiko R.G."/>
            <person name="Rosenstiel P."/>
            <person name="Hippler M."/>
            <person name="Laroche J."/>
        </authorList>
    </citation>
    <scope>NUCLEOTIDE SEQUENCE [LARGE SCALE GENOMIC DNA]</scope>
    <source>
        <strain evidence="2 3">CCMP1005</strain>
    </source>
</reference>
<gene>
    <name evidence="2" type="ORF">THAOC_31673</name>
</gene>
<evidence type="ECO:0000256" key="1">
    <source>
        <dbReference type="SAM" id="MobiDB-lite"/>
    </source>
</evidence>
<sequence length="452" mass="49538">ADAVRVGVRPAPPRRPVLRPQGHRLDRLGHVGRRRVGGKGRCGRGEGNRGREPGPAADEDRLRRTGGGGPGRRVGVPLRAAGPVGGRRRGGRERGGGRGRRRSGRRDGLGIGRRRLRRGRRGGERRRRARENEAKSKPSRKTKRVSWQRPYRHRNALQEAWLAVLRLPSMPPRTARRILQHLSSYVLGVAPSPLRFAEYFTRSYERGASSSGGGRLRGRADLDPRPRRPLRPHARPPTRVPPVLRLAVLAPPPPRPVHEAQDEVPQAAVEGPTVQHDAPGVRRGVVLQAPLPAGSVVPSARGSVLPGPDEQPHKEARGVRVPDPQEGRERGRRDDRRRLRRGRGRPVQDPSPRVVPMGALSAREALPPRDVDPRQVGRDRGRRHHAHARRGGVHGAHLQVAFRPGEEEAGRESGGGNAAGRANKRRRVALTFTEPAGLFGGDDVFGGSFKCS</sequence>
<feature type="compositionally biased region" description="Basic residues" evidence="1">
    <location>
        <begin position="380"/>
        <end position="392"/>
    </location>
</feature>
<organism evidence="2 3">
    <name type="scientific">Thalassiosira oceanica</name>
    <name type="common">Marine diatom</name>
    <dbReference type="NCBI Taxonomy" id="159749"/>
    <lineage>
        <taxon>Eukaryota</taxon>
        <taxon>Sar</taxon>
        <taxon>Stramenopiles</taxon>
        <taxon>Ochrophyta</taxon>
        <taxon>Bacillariophyta</taxon>
        <taxon>Coscinodiscophyceae</taxon>
        <taxon>Thalassiosirophycidae</taxon>
        <taxon>Thalassiosirales</taxon>
        <taxon>Thalassiosiraceae</taxon>
        <taxon>Thalassiosira</taxon>
    </lineage>
</organism>
<dbReference type="OrthoDB" id="42075at2759"/>
<feature type="compositionally biased region" description="Basic residues" evidence="1">
    <location>
        <begin position="112"/>
        <end position="129"/>
    </location>
</feature>
<feature type="region of interest" description="Disordered" evidence="1">
    <location>
        <begin position="1"/>
        <end position="151"/>
    </location>
</feature>
<feature type="compositionally biased region" description="Basic residues" evidence="1">
    <location>
        <begin position="86"/>
        <end position="104"/>
    </location>
</feature>
<feature type="compositionally biased region" description="Basic and acidic residues" evidence="1">
    <location>
        <begin position="310"/>
        <end position="337"/>
    </location>
</feature>
<feature type="compositionally biased region" description="Basic and acidic residues" evidence="1">
    <location>
        <begin position="366"/>
        <end position="379"/>
    </location>
</feature>
<feature type="compositionally biased region" description="Basic residues" evidence="1">
    <location>
        <begin position="30"/>
        <end position="42"/>
    </location>
</feature>
<feature type="non-terminal residue" evidence="2">
    <location>
        <position position="1"/>
    </location>
</feature>
<name>K0RKK9_THAOC</name>
<feature type="compositionally biased region" description="Basic residues" evidence="1">
    <location>
        <begin position="227"/>
        <end position="236"/>
    </location>
</feature>
<feature type="region of interest" description="Disordered" evidence="1">
    <location>
        <begin position="205"/>
        <end position="240"/>
    </location>
</feature>